<reference evidence="4 5" key="1">
    <citation type="submission" date="2018-06" db="EMBL/GenBank/DDBJ databases">
        <title>Comparative genomics reveals the genomic features of Rhizophagus irregularis, R. cerebriforme, R. diaphanum and Gigaspora rosea, and their symbiotic lifestyle signature.</title>
        <authorList>
            <person name="Morin E."/>
            <person name="San Clemente H."/>
            <person name="Chen E.C.H."/>
            <person name="De La Providencia I."/>
            <person name="Hainaut M."/>
            <person name="Kuo A."/>
            <person name="Kohler A."/>
            <person name="Murat C."/>
            <person name="Tang N."/>
            <person name="Roy S."/>
            <person name="Loubradou J."/>
            <person name="Henrissat B."/>
            <person name="Grigoriev I.V."/>
            <person name="Corradi N."/>
            <person name="Roux C."/>
            <person name="Martin F.M."/>
        </authorList>
    </citation>
    <scope>NUCLEOTIDE SEQUENCE [LARGE SCALE GENOMIC DNA]</scope>
    <source>
        <strain evidence="4 5">DAOM 227022</strain>
    </source>
</reference>
<keyword evidence="1" id="KW-0479">Metal-binding</keyword>
<dbReference type="STRING" id="658196.A0A397TK55"/>
<name>A0A397TK55_9GLOM</name>
<feature type="domain" description="C2H2-type" evidence="3">
    <location>
        <begin position="63"/>
        <end position="93"/>
    </location>
</feature>
<organism evidence="4 5">
    <name type="scientific">Glomus cerebriforme</name>
    <dbReference type="NCBI Taxonomy" id="658196"/>
    <lineage>
        <taxon>Eukaryota</taxon>
        <taxon>Fungi</taxon>
        <taxon>Fungi incertae sedis</taxon>
        <taxon>Mucoromycota</taxon>
        <taxon>Glomeromycotina</taxon>
        <taxon>Glomeromycetes</taxon>
        <taxon>Glomerales</taxon>
        <taxon>Glomeraceae</taxon>
        <taxon>Glomus</taxon>
    </lineage>
</organism>
<dbReference type="SUPFAM" id="SSF57667">
    <property type="entry name" value="beta-beta-alpha zinc fingers"/>
    <property type="match status" value="1"/>
</dbReference>
<dbReference type="EMBL" id="QKYT01000062">
    <property type="protein sequence ID" value="RIA95391.1"/>
    <property type="molecule type" value="Genomic_DNA"/>
</dbReference>
<evidence type="ECO:0000313" key="5">
    <source>
        <dbReference type="Proteomes" id="UP000265703"/>
    </source>
</evidence>
<accession>A0A397TK55</accession>
<keyword evidence="1" id="KW-0862">Zinc</keyword>
<feature type="compositionally biased region" description="Polar residues" evidence="2">
    <location>
        <begin position="1"/>
        <end position="28"/>
    </location>
</feature>
<dbReference type="Gene3D" id="3.30.160.60">
    <property type="entry name" value="Classic Zinc Finger"/>
    <property type="match status" value="1"/>
</dbReference>
<feature type="region of interest" description="Disordered" evidence="2">
    <location>
        <begin position="1"/>
        <end position="41"/>
    </location>
</feature>
<feature type="non-terminal residue" evidence="4">
    <location>
        <position position="1"/>
    </location>
</feature>
<evidence type="ECO:0000259" key="3">
    <source>
        <dbReference type="PROSITE" id="PS50157"/>
    </source>
</evidence>
<dbReference type="PROSITE" id="PS00028">
    <property type="entry name" value="ZINC_FINGER_C2H2_1"/>
    <property type="match status" value="1"/>
</dbReference>
<dbReference type="OrthoDB" id="3647690at2759"/>
<keyword evidence="5" id="KW-1185">Reference proteome</keyword>
<comment type="caution">
    <text evidence="4">The sequence shown here is derived from an EMBL/GenBank/DDBJ whole genome shotgun (WGS) entry which is preliminary data.</text>
</comment>
<dbReference type="GO" id="GO:0008270">
    <property type="term" value="F:zinc ion binding"/>
    <property type="evidence" value="ECO:0007669"/>
    <property type="project" value="UniProtKB-KW"/>
</dbReference>
<dbReference type="Proteomes" id="UP000265703">
    <property type="component" value="Unassembled WGS sequence"/>
</dbReference>
<dbReference type="PROSITE" id="PS50157">
    <property type="entry name" value="ZINC_FINGER_C2H2_2"/>
    <property type="match status" value="1"/>
</dbReference>
<dbReference type="InterPro" id="IPR036236">
    <property type="entry name" value="Znf_C2H2_sf"/>
</dbReference>
<keyword evidence="1" id="KW-0863">Zinc-finger</keyword>
<evidence type="ECO:0000256" key="2">
    <source>
        <dbReference type="SAM" id="MobiDB-lite"/>
    </source>
</evidence>
<sequence length="103" mass="11604">KTLPSINRTKTASNGEKSSSLVNRTRTASNEDKSSSSFGYYDSDLNRLPGPPLVNFITTTSSFTCHWDSCKKEFENKDELKSHLKYDHNLDPNCSNNVIEIND</sequence>
<dbReference type="InterPro" id="IPR013087">
    <property type="entry name" value="Znf_C2H2_type"/>
</dbReference>
<protein>
    <recommendedName>
        <fullName evidence="3">C2H2-type domain-containing protein</fullName>
    </recommendedName>
</protein>
<dbReference type="AlphaFoldDB" id="A0A397TK55"/>
<evidence type="ECO:0000256" key="1">
    <source>
        <dbReference type="PROSITE-ProRule" id="PRU00042"/>
    </source>
</evidence>
<gene>
    <name evidence="4" type="ORF">C1645_757702</name>
</gene>
<dbReference type="SMART" id="SM00355">
    <property type="entry name" value="ZnF_C2H2"/>
    <property type="match status" value="1"/>
</dbReference>
<proteinExistence type="predicted"/>
<evidence type="ECO:0000313" key="4">
    <source>
        <dbReference type="EMBL" id="RIA95391.1"/>
    </source>
</evidence>